<proteinExistence type="predicted"/>
<evidence type="ECO:0000313" key="1">
    <source>
        <dbReference type="EMBL" id="GAA3090137.1"/>
    </source>
</evidence>
<name>A0ABP6M8Z9_9ACTN</name>
<keyword evidence="2" id="KW-1185">Reference proteome</keyword>
<evidence type="ECO:0000313" key="2">
    <source>
        <dbReference type="Proteomes" id="UP001501637"/>
    </source>
</evidence>
<dbReference type="EMBL" id="BAAAUG010000022">
    <property type="protein sequence ID" value="GAA3090137.1"/>
    <property type="molecule type" value="Genomic_DNA"/>
</dbReference>
<organism evidence="1 2">
    <name type="scientific">Streptomyces rectiviolaceus</name>
    <dbReference type="NCBI Taxonomy" id="332591"/>
    <lineage>
        <taxon>Bacteria</taxon>
        <taxon>Bacillati</taxon>
        <taxon>Actinomycetota</taxon>
        <taxon>Actinomycetes</taxon>
        <taxon>Kitasatosporales</taxon>
        <taxon>Streptomycetaceae</taxon>
        <taxon>Streptomyces</taxon>
    </lineage>
</organism>
<gene>
    <name evidence="1" type="ORF">GCM10010449_12330</name>
</gene>
<dbReference type="Proteomes" id="UP001501637">
    <property type="component" value="Unassembled WGS sequence"/>
</dbReference>
<reference evidence="2" key="1">
    <citation type="journal article" date="2019" name="Int. J. Syst. Evol. Microbiol.">
        <title>The Global Catalogue of Microorganisms (GCM) 10K type strain sequencing project: providing services to taxonomists for standard genome sequencing and annotation.</title>
        <authorList>
            <consortium name="The Broad Institute Genomics Platform"/>
            <consortium name="The Broad Institute Genome Sequencing Center for Infectious Disease"/>
            <person name="Wu L."/>
            <person name="Ma J."/>
        </authorList>
    </citation>
    <scope>NUCLEOTIDE SEQUENCE [LARGE SCALE GENOMIC DNA]</scope>
    <source>
        <strain evidence="2">JCM 9092</strain>
    </source>
</reference>
<protein>
    <submittedName>
        <fullName evidence="1">Uncharacterized protein</fullName>
    </submittedName>
</protein>
<dbReference type="RefSeq" id="WP_344519415.1">
    <property type="nucleotide sequence ID" value="NZ_BAAAUG010000022.1"/>
</dbReference>
<accession>A0ABP6M8Z9</accession>
<comment type="caution">
    <text evidence="1">The sequence shown here is derived from an EMBL/GenBank/DDBJ whole genome shotgun (WGS) entry which is preliminary data.</text>
</comment>
<sequence>MDDAFTMLGELLLELDDAESMPTDIDFGDETHWAPVQEPAQLADGPASLLDLRGAPPTGDADAVDGIKWAEFPNPFFDS</sequence>